<dbReference type="EMBL" id="BAABHB010000002">
    <property type="protein sequence ID" value="GAA4401641.1"/>
    <property type="molecule type" value="Genomic_DNA"/>
</dbReference>
<proteinExistence type="predicted"/>
<feature type="chain" id="PRO_5045790153" evidence="1">
    <location>
        <begin position="20"/>
        <end position="481"/>
    </location>
</feature>
<dbReference type="InterPro" id="IPR041662">
    <property type="entry name" value="SusD-like_2"/>
</dbReference>
<comment type="caution">
    <text evidence="2">The sequence shown here is derived from an EMBL/GenBank/DDBJ whole genome shotgun (WGS) entry which is preliminary data.</text>
</comment>
<gene>
    <name evidence="2" type="ORF">GCM10023187_16000</name>
</gene>
<evidence type="ECO:0000313" key="3">
    <source>
        <dbReference type="Proteomes" id="UP001500936"/>
    </source>
</evidence>
<keyword evidence="2" id="KW-0449">Lipoprotein</keyword>
<keyword evidence="1" id="KW-0732">Signal</keyword>
<evidence type="ECO:0000256" key="1">
    <source>
        <dbReference type="SAM" id="SignalP"/>
    </source>
</evidence>
<organism evidence="2 3">
    <name type="scientific">Nibrella viscosa</name>
    <dbReference type="NCBI Taxonomy" id="1084524"/>
    <lineage>
        <taxon>Bacteria</taxon>
        <taxon>Pseudomonadati</taxon>
        <taxon>Bacteroidota</taxon>
        <taxon>Cytophagia</taxon>
        <taxon>Cytophagales</taxon>
        <taxon>Spirosomataceae</taxon>
        <taxon>Nibrella</taxon>
    </lineage>
</organism>
<reference evidence="3" key="1">
    <citation type="journal article" date="2019" name="Int. J. Syst. Evol. Microbiol.">
        <title>The Global Catalogue of Microorganisms (GCM) 10K type strain sequencing project: providing services to taxonomists for standard genome sequencing and annotation.</title>
        <authorList>
            <consortium name="The Broad Institute Genomics Platform"/>
            <consortium name="The Broad Institute Genome Sequencing Center for Infectious Disease"/>
            <person name="Wu L."/>
            <person name="Ma J."/>
        </authorList>
    </citation>
    <scope>NUCLEOTIDE SEQUENCE [LARGE SCALE GENOMIC DNA]</scope>
    <source>
        <strain evidence="3">JCM 17925</strain>
    </source>
</reference>
<dbReference type="Pfam" id="PF12771">
    <property type="entry name" value="SusD-like_2"/>
    <property type="match status" value="1"/>
</dbReference>
<feature type="signal peptide" evidence="1">
    <location>
        <begin position="1"/>
        <end position="19"/>
    </location>
</feature>
<accession>A0ABP8K841</accession>
<dbReference type="SUPFAM" id="SSF48452">
    <property type="entry name" value="TPR-like"/>
    <property type="match status" value="1"/>
</dbReference>
<name>A0ABP8K841_9BACT</name>
<sequence length="481" mass="52753">MKRIYKSISVLLLSGYFLSCESIVDNLNTDPNNPTDAPASLVFTGTQLANVVVQEGIASLLGSIWGGYTTGYDRQWKDYGLYNVTAGVYDTEWNNVFRGVVMNGQITINKATTLGNRKMVGITKVLMANSVATATELWGDIPFSEAAQISAFPHPKFESQQNVYTKTLALLDEAIADLASGVGTVGAEDIHFGGDATKWTQVAYTLKARLLMDTKQYEAAFAAAEKGISTYANSLYAPHGTTTGVNQNQFYVFLTQSRPGDISAVGAYNVGLLNPAGTTYRGNAKTIETARYLFYYQPTGVNTRGVVEPNTSSTTTAKGFFGMDARFPMVTYMENILTLAETALRTGKGMTAALGYLNTYRSFLNAGGYIDATYRTAATLKYEPYVADDFATGGIENKDGLTPENALLREILQERYVTFYGTHLGWNDERRTRKETVSVKLQPANGTQLPWRFIYSQNEINSNKNAPNPVPGIYEPLPIYK</sequence>
<dbReference type="RefSeq" id="WP_345265733.1">
    <property type="nucleotide sequence ID" value="NZ_BAABHB010000002.1"/>
</dbReference>
<dbReference type="Gene3D" id="1.25.40.390">
    <property type="match status" value="1"/>
</dbReference>
<keyword evidence="3" id="KW-1185">Reference proteome</keyword>
<protein>
    <submittedName>
        <fullName evidence="2">SusD/RagB family nutrient-binding outer membrane lipoprotein</fullName>
    </submittedName>
</protein>
<dbReference type="InterPro" id="IPR011990">
    <property type="entry name" value="TPR-like_helical_dom_sf"/>
</dbReference>
<evidence type="ECO:0000313" key="2">
    <source>
        <dbReference type="EMBL" id="GAA4401641.1"/>
    </source>
</evidence>
<dbReference type="Proteomes" id="UP001500936">
    <property type="component" value="Unassembled WGS sequence"/>
</dbReference>